<evidence type="ECO:0000313" key="1">
    <source>
        <dbReference type="EMBL" id="EDL97150.1"/>
    </source>
</evidence>
<evidence type="ECO:0000313" key="2">
    <source>
        <dbReference type="Proteomes" id="UP000234681"/>
    </source>
</evidence>
<accession>A6JKD4</accession>
<dbReference type="AlphaFoldDB" id="A6JKD4"/>
<organism evidence="1 2">
    <name type="scientific">Rattus norvegicus</name>
    <name type="common">Rat</name>
    <dbReference type="NCBI Taxonomy" id="10116"/>
    <lineage>
        <taxon>Eukaryota</taxon>
        <taxon>Metazoa</taxon>
        <taxon>Chordata</taxon>
        <taxon>Craniata</taxon>
        <taxon>Vertebrata</taxon>
        <taxon>Euteleostomi</taxon>
        <taxon>Mammalia</taxon>
        <taxon>Eutheria</taxon>
        <taxon>Euarchontoglires</taxon>
        <taxon>Glires</taxon>
        <taxon>Rodentia</taxon>
        <taxon>Myomorpha</taxon>
        <taxon>Muroidea</taxon>
        <taxon>Muridae</taxon>
        <taxon>Murinae</taxon>
        <taxon>Rattus</taxon>
    </lineage>
</organism>
<proteinExistence type="predicted"/>
<gene>
    <name evidence="1" type="ORF">rCG_60755</name>
</gene>
<sequence>MCLGVQFLLELSQLGSETGVAQVTVLGLLFLSLCGRRICK</sequence>
<protein>
    <submittedName>
        <fullName evidence="1">RCG60755</fullName>
    </submittedName>
</protein>
<dbReference type="Proteomes" id="UP000234681">
    <property type="component" value="Chromosome 20"/>
</dbReference>
<reference evidence="2" key="1">
    <citation type="submission" date="2005-09" db="EMBL/GenBank/DDBJ databases">
        <authorList>
            <person name="Mural R.J."/>
            <person name="Li P.W."/>
            <person name="Adams M.D."/>
            <person name="Amanatides P.G."/>
            <person name="Baden-Tillson H."/>
            <person name="Barnstead M."/>
            <person name="Chin S.H."/>
            <person name="Dew I."/>
            <person name="Evans C.A."/>
            <person name="Ferriera S."/>
            <person name="Flanigan M."/>
            <person name="Fosler C."/>
            <person name="Glodek A."/>
            <person name="Gu Z."/>
            <person name="Holt R.A."/>
            <person name="Jennings D."/>
            <person name="Kraft C.L."/>
            <person name="Lu F."/>
            <person name="Nguyen T."/>
            <person name="Nusskern D.R."/>
            <person name="Pfannkoch C.M."/>
            <person name="Sitter C."/>
            <person name="Sutton G.G."/>
            <person name="Venter J.C."/>
            <person name="Wang Z."/>
            <person name="Woodage T."/>
            <person name="Zheng X.H."/>
            <person name="Zhong F."/>
        </authorList>
    </citation>
    <scope>NUCLEOTIDE SEQUENCE [LARGE SCALE GENOMIC DNA]</scope>
    <source>
        <strain>BN</strain>
        <strain evidence="2">Sprague-Dawley</strain>
    </source>
</reference>
<name>A6JKD4_RAT</name>
<dbReference type="EMBL" id="CH473988">
    <property type="protein sequence ID" value="EDL97150.1"/>
    <property type="molecule type" value="Genomic_DNA"/>
</dbReference>